<accession>A0ABQ3GS09</accession>
<protein>
    <recommendedName>
        <fullName evidence="3">Regulatory protein RecX</fullName>
    </recommendedName>
</protein>
<dbReference type="Proteomes" id="UP000610203">
    <property type="component" value="Unassembled WGS sequence"/>
</dbReference>
<dbReference type="Pfam" id="PF21981">
    <property type="entry name" value="RecX_HTH3"/>
    <property type="match status" value="1"/>
</dbReference>
<feature type="compositionally biased region" description="Low complexity" evidence="5">
    <location>
        <begin position="76"/>
        <end position="87"/>
    </location>
</feature>
<reference evidence="9" key="1">
    <citation type="journal article" date="2019" name="Int. J. Syst. Evol. Microbiol.">
        <title>The Global Catalogue of Microorganisms (GCM) 10K type strain sequencing project: providing services to taxonomists for standard genome sequencing and annotation.</title>
        <authorList>
            <consortium name="The Broad Institute Genomics Platform"/>
            <consortium name="The Broad Institute Genome Sequencing Center for Infectious Disease"/>
            <person name="Wu L."/>
            <person name="Ma J."/>
        </authorList>
    </citation>
    <scope>NUCLEOTIDE SEQUENCE [LARGE SCALE GENOMIC DNA]</scope>
    <source>
        <strain evidence="9">KCTC 42280</strain>
    </source>
</reference>
<dbReference type="InterPro" id="IPR003783">
    <property type="entry name" value="Regulatory_RecX"/>
</dbReference>
<evidence type="ECO:0000256" key="3">
    <source>
        <dbReference type="ARBA" id="ARBA00018111"/>
    </source>
</evidence>
<dbReference type="PANTHER" id="PTHR33602:SF1">
    <property type="entry name" value="REGULATORY PROTEIN RECX FAMILY PROTEIN"/>
    <property type="match status" value="1"/>
</dbReference>
<dbReference type="Gene3D" id="1.10.10.10">
    <property type="entry name" value="Winged helix-like DNA-binding domain superfamily/Winged helix DNA-binding domain"/>
    <property type="match status" value="2"/>
</dbReference>
<gene>
    <name evidence="8" type="ORF">GCM10016272_20070</name>
</gene>
<evidence type="ECO:0000256" key="2">
    <source>
        <dbReference type="ARBA" id="ARBA00009695"/>
    </source>
</evidence>
<organism evidence="8 9">
    <name type="scientific">Psychrobacter glaciei</name>
    <dbReference type="NCBI Taxonomy" id="619771"/>
    <lineage>
        <taxon>Bacteria</taxon>
        <taxon>Pseudomonadati</taxon>
        <taxon>Pseudomonadota</taxon>
        <taxon>Gammaproteobacteria</taxon>
        <taxon>Moraxellales</taxon>
        <taxon>Moraxellaceae</taxon>
        <taxon>Psychrobacter</taxon>
    </lineage>
</organism>
<evidence type="ECO:0000259" key="7">
    <source>
        <dbReference type="Pfam" id="PF21982"/>
    </source>
</evidence>
<feature type="compositionally biased region" description="Basic and acidic residues" evidence="5">
    <location>
        <begin position="126"/>
        <end position="149"/>
    </location>
</feature>
<dbReference type="EMBL" id="BMZR01000004">
    <property type="protein sequence ID" value="GHD34739.1"/>
    <property type="molecule type" value="Genomic_DNA"/>
</dbReference>
<proteinExistence type="inferred from homology"/>
<name>A0ABQ3GS09_9GAMM</name>
<dbReference type="InterPro" id="IPR053925">
    <property type="entry name" value="RecX_HTH_3rd"/>
</dbReference>
<sequence length="379" mass="43354">MKIKTLAEILAESEADSASTPVSKQKTATQKYLSKKSAKRQQPVVKSKHPKSSPARSTSEDDETSQTVDHFDNDTSSFFTPEPSSKSSKTKSKKRKKRFHPAANFEPEPNNVPTYQSPEPQSIKEMLAEVKRDIHDNSLDGKSNIKENSDTDNVIDDTTFGSTDEHLSEPEEDTAAVNQMDNLPSALKAYLRTPEQRQADVDAIKAESRLRWLAFYYLSRREHGKAELKQKLIDKEQNPAKIDELLEEFEQKGYQSDYRTTLMLIRENIRKGRGRGRIKQEFYRKKMAMPGNIDELIDMANAESDEFSEFVDDSADNLVEGIDWLKLAVAARTKKYGDDIPTEQKDKARQLRFLQYRGFKSDICFAALNYTLDTLDERF</sequence>
<dbReference type="PANTHER" id="PTHR33602">
    <property type="entry name" value="REGULATORY PROTEIN RECX FAMILY PROTEIN"/>
    <property type="match status" value="1"/>
</dbReference>
<comment type="subcellular location">
    <subcellularLocation>
        <location evidence="1">Cytoplasm</location>
    </subcellularLocation>
</comment>
<evidence type="ECO:0000256" key="4">
    <source>
        <dbReference type="ARBA" id="ARBA00022490"/>
    </source>
</evidence>
<evidence type="ECO:0000256" key="1">
    <source>
        <dbReference type="ARBA" id="ARBA00004496"/>
    </source>
</evidence>
<dbReference type="RefSeq" id="WP_189585429.1">
    <property type="nucleotide sequence ID" value="NZ_BMZR01000004.1"/>
</dbReference>
<evidence type="ECO:0000256" key="5">
    <source>
        <dbReference type="SAM" id="MobiDB-lite"/>
    </source>
</evidence>
<keyword evidence="9" id="KW-1185">Reference proteome</keyword>
<feature type="compositionally biased region" description="Polar residues" evidence="5">
    <location>
        <begin position="111"/>
        <end position="120"/>
    </location>
</feature>
<dbReference type="InterPro" id="IPR036388">
    <property type="entry name" value="WH-like_DNA-bd_sf"/>
</dbReference>
<evidence type="ECO:0000313" key="8">
    <source>
        <dbReference type="EMBL" id="GHD34739.1"/>
    </source>
</evidence>
<feature type="compositionally biased region" description="Basic residues" evidence="5">
    <location>
        <begin position="88"/>
        <end position="100"/>
    </location>
</feature>
<keyword evidence="4" id="KW-0963">Cytoplasm</keyword>
<evidence type="ECO:0000259" key="6">
    <source>
        <dbReference type="Pfam" id="PF21981"/>
    </source>
</evidence>
<dbReference type="InterPro" id="IPR053926">
    <property type="entry name" value="RecX_HTH_1st"/>
</dbReference>
<comment type="caution">
    <text evidence="8">The sequence shown here is derived from an EMBL/GenBank/DDBJ whole genome shotgun (WGS) entry which is preliminary data.</text>
</comment>
<feature type="domain" description="RecX third three-helical" evidence="6">
    <location>
        <begin position="325"/>
        <end position="368"/>
    </location>
</feature>
<feature type="compositionally biased region" description="Polar residues" evidence="5">
    <location>
        <begin position="16"/>
        <end position="32"/>
    </location>
</feature>
<evidence type="ECO:0000313" key="9">
    <source>
        <dbReference type="Proteomes" id="UP000610203"/>
    </source>
</evidence>
<feature type="region of interest" description="Disordered" evidence="5">
    <location>
        <begin position="11"/>
        <end position="176"/>
    </location>
</feature>
<dbReference type="Pfam" id="PF21982">
    <property type="entry name" value="RecX_HTH1"/>
    <property type="match status" value="1"/>
</dbReference>
<feature type="domain" description="RecX first three-helical" evidence="7">
    <location>
        <begin position="214"/>
        <end position="248"/>
    </location>
</feature>
<comment type="similarity">
    <text evidence="2">Belongs to the RecX family.</text>
</comment>